<keyword evidence="2" id="KW-1185">Reference proteome</keyword>
<evidence type="ECO:0000313" key="1">
    <source>
        <dbReference type="EMBL" id="KAE8668781.1"/>
    </source>
</evidence>
<proteinExistence type="predicted"/>
<gene>
    <name evidence="1" type="ORF">F3Y22_tig00112285pilonHSYRG00283</name>
</gene>
<organism evidence="1 2">
    <name type="scientific">Hibiscus syriacus</name>
    <name type="common">Rose of Sharon</name>
    <dbReference type="NCBI Taxonomy" id="106335"/>
    <lineage>
        <taxon>Eukaryota</taxon>
        <taxon>Viridiplantae</taxon>
        <taxon>Streptophyta</taxon>
        <taxon>Embryophyta</taxon>
        <taxon>Tracheophyta</taxon>
        <taxon>Spermatophyta</taxon>
        <taxon>Magnoliopsida</taxon>
        <taxon>eudicotyledons</taxon>
        <taxon>Gunneridae</taxon>
        <taxon>Pentapetalae</taxon>
        <taxon>rosids</taxon>
        <taxon>malvids</taxon>
        <taxon>Malvales</taxon>
        <taxon>Malvaceae</taxon>
        <taxon>Malvoideae</taxon>
        <taxon>Hibiscus</taxon>
    </lineage>
</organism>
<comment type="caution">
    <text evidence="1">The sequence shown here is derived from an EMBL/GenBank/DDBJ whole genome shotgun (WGS) entry which is preliminary data.</text>
</comment>
<accession>A0A6A2X2G8</accession>
<name>A0A6A2X2G8_HIBSY</name>
<dbReference type="EMBL" id="VEPZ02001542">
    <property type="protein sequence ID" value="KAE8668781.1"/>
    <property type="molecule type" value="Genomic_DNA"/>
</dbReference>
<reference evidence="1" key="1">
    <citation type="submission" date="2019-09" db="EMBL/GenBank/DDBJ databases">
        <title>Draft genome information of white flower Hibiscus syriacus.</title>
        <authorList>
            <person name="Kim Y.-M."/>
        </authorList>
    </citation>
    <scope>NUCLEOTIDE SEQUENCE [LARGE SCALE GENOMIC DNA]</scope>
    <source>
        <strain evidence="1">YM2019G1</strain>
    </source>
</reference>
<protein>
    <submittedName>
        <fullName evidence="1">Uncharacterized protein</fullName>
    </submittedName>
</protein>
<evidence type="ECO:0000313" key="2">
    <source>
        <dbReference type="Proteomes" id="UP000436088"/>
    </source>
</evidence>
<dbReference type="Proteomes" id="UP000436088">
    <property type="component" value="Unassembled WGS sequence"/>
</dbReference>
<dbReference type="AlphaFoldDB" id="A0A6A2X2G8"/>
<sequence>MVIVDRRMKEIKGKETWEAVVYPTSSNKRSTSLWTWIRTKLGFASDADVKFEEHDSRALICPWHLIKLGDNSFLIASRSFENLWVMDFASGAIKEAVKGLPNTLEFCRHFISEKVSLLKTMPNFLLQQQSDANISRKELLYAGLISSFTTFENRIIMCDIVGQGVLKLNRESGISSNFQFSNLRMLSLPYWLFFPLERFYAL</sequence>